<dbReference type="NCBIfam" id="TIGR01448">
    <property type="entry name" value="recD_rel"/>
    <property type="match status" value="1"/>
</dbReference>
<dbReference type="GO" id="GO:0017116">
    <property type="term" value="F:single-stranded DNA helicase activity"/>
    <property type="evidence" value="ECO:0007669"/>
    <property type="project" value="TreeGrafter"/>
</dbReference>
<dbReference type="GO" id="GO:0009338">
    <property type="term" value="C:exodeoxyribonuclease V complex"/>
    <property type="evidence" value="ECO:0007669"/>
    <property type="project" value="TreeGrafter"/>
</dbReference>
<dbReference type="Pfam" id="PF23139">
    <property type="entry name" value="OB_YrrC"/>
    <property type="match status" value="1"/>
</dbReference>
<dbReference type="GO" id="GO:0005524">
    <property type="term" value="F:ATP binding"/>
    <property type="evidence" value="ECO:0007669"/>
    <property type="project" value="UniProtKB-UniRule"/>
</dbReference>
<dbReference type="InterPro" id="IPR029493">
    <property type="entry name" value="RecD2-like_HHH"/>
</dbReference>
<keyword evidence="3" id="KW-0413">Isomerase</keyword>
<dbReference type="Pfam" id="PF18335">
    <property type="entry name" value="SH3_13"/>
    <property type="match status" value="1"/>
</dbReference>
<protein>
    <recommendedName>
        <fullName evidence="3">ATP-dependent RecD2 DNA helicase</fullName>
        <ecNumber evidence="3">5.6.2.3</ecNumber>
    </recommendedName>
    <alternativeName>
        <fullName evidence="3">DNA 5'-3' helicase subunit RecD2</fullName>
    </alternativeName>
</protein>
<feature type="binding site" evidence="3">
    <location>
        <begin position="380"/>
        <end position="384"/>
    </location>
    <ligand>
        <name>ATP</name>
        <dbReference type="ChEBI" id="CHEBI:30616"/>
    </ligand>
</feature>
<dbReference type="InterPro" id="IPR027785">
    <property type="entry name" value="UvrD-like_helicase_C"/>
</dbReference>
<dbReference type="InterPro" id="IPR027417">
    <property type="entry name" value="P-loop_NTPase"/>
</dbReference>
<dbReference type="InterPro" id="IPR050534">
    <property type="entry name" value="Coronavir_polyprotein_1ab"/>
</dbReference>
<dbReference type="GO" id="GO:0006310">
    <property type="term" value="P:DNA recombination"/>
    <property type="evidence" value="ECO:0007669"/>
    <property type="project" value="InterPro"/>
</dbReference>
<dbReference type="HAMAP" id="MF_01488">
    <property type="entry name" value="RecD2"/>
    <property type="match status" value="1"/>
</dbReference>
<organism evidence="5 6">
    <name type="scientific">Candidatus Thermofonsia Clade 1 bacterium</name>
    <dbReference type="NCBI Taxonomy" id="2364210"/>
    <lineage>
        <taxon>Bacteria</taxon>
        <taxon>Bacillati</taxon>
        <taxon>Chloroflexota</taxon>
        <taxon>Candidatus Thermofontia</taxon>
        <taxon>Candidatus Thermofonsia Clade 1</taxon>
    </lineage>
</organism>
<keyword evidence="3" id="KW-0238">DNA-binding</keyword>
<comment type="similarity">
    <text evidence="3">Belongs to the RecD family. RecD2 subfamily.</text>
</comment>
<dbReference type="PANTHER" id="PTHR43788">
    <property type="entry name" value="DNA2/NAM7 HELICASE FAMILY MEMBER"/>
    <property type="match status" value="1"/>
</dbReference>
<comment type="caution">
    <text evidence="5">The sequence shown here is derived from an EMBL/GenBank/DDBJ whole genome shotgun (WGS) entry which is preliminary data.</text>
</comment>
<evidence type="ECO:0000256" key="2">
    <source>
        <dbReference type="ARBA" id="ARBA00022840"/>
    </source>
</evidence>
<dbReference type="Gene3D" id="1.10.150.20">
    <property type="entry name" value="5' to 3' exonuclease, C-terminal subdomain"/>
    <property type="match status" value="1"/>
</dbReference>
<sequence>MTAEIFEGVVERITYHNEESGYTVLRLKPHKALPGQVGRDGLATVVGVFPSTLREGTEVRFRGTWVIHSEYGKQFKAEAAEETVPESLEGLLRYLSSGVIRGIGKATAQRIIDHFGEKVFEILSQAPHRIKEVPGIAEHHAELIAQAWREHTAERDVMIFLQGLGIGNRLAVKIHKEYGANTIATIRVNPYRLARDIEGIGFRKADQIARGLGIALDSSHRIEAGVLYALETLTNDGHVYAPRLLLRQKVRELLALPEAEEYDGSAGDPPDSLSAKIDEAIRALARESDIMLQHVPDEQGEQIEAVYLRPLFLSERGTAKRLLEMRDLPISRLRGAQRMAWTKFFDILQRDDQIVLTAQQRDAVQAALTHKISILTGGPGTGKTTTLRAVIRALEWNKARYELASPTGRAAKRLSEATSRPAQTIHRLLGYTPDEGFIRGEHEPLDIDMLIIDEASMLDQILIYNVLKALPPEAHLLLVGDVDQLLSVGAGDVLRDLIKGGVAHVTRLEAIFRQSSDSQIIPNAHRINQGEMPQLDNTSSDFFMFRVETPEAAADLVVDIVQNRIPRKFGFDPMTEIQVLAPMYRGAIGIQMLNERLQAALNPHGRNAEKKLGNTVYRVGDKVLQTRNNYEKEVFNGDIGIIQAIDFTAQKLHVVFDDREVVYDWEEAGDLLHAYAVSVHRSQGSEYPAVVLPIMPQHYMLLQRNLLYTAVTRARRLVVLVGTKRAVKMAVKNDQVARRYTALAWRLQTRNV</sequence>
<dbReference type="GO" id="GO:0016887">
    <property type="term" value="F:ATP hydrolysis activity"/>
    <property type="evidence" value="ECO:0007669"/>
    <property type="project" value="RHEA"/>
</dbReference>
<dbReference type="GO" id="GO:0043139">
    <property type="term" value="F:5'-3' DNA helicase activity"/>
    <property type="evidence" value="ECO:0007669"/>
    <property type="project" value="UniProtKB-UniRule"/>
</dbReference>
<dbReference type="InterPro" id="IPR041451">
    <property type="entry name" value="RecD2_SH13"/>
</dbReference>
<dbReference type="InterPro" id="IPR055446">
    <property type="entry name" value="RecD2_N_OB"/>
</dbReference>
<dbReference type="Gene3D" id="1.10.10.2220">
    <property type="match status" value="1"/>
</dbReference>
<accession>A0A2M8P0I0</accession>
<dbReference type="AlphaFoldDB" id="A0A2M8P0I0"/>
<dbReference type="Pfam" id="PF13538">
    <property type="entry name" value="UvrD_C_2"/>
    <property type="match status" value="1"/>
</dbReference>
<feature type="domain" description="AAA+ ATPase" evidence="4">
    <location>
        <begin position="369"/>
        <end position="516"/>
    </location>
</feature>
<keyword evidence="2 3" id="KW-0067">ATP-binding</keyword>
<gene>
    <name evidence="3" type="primary">recD2</name>
    <name evidence="5" type="ORF">CUN51_06135</name>
</gene>
<name>A0A2M8P0I0_9CHLR</name>
<dbReference type="EMBL" id="PGTK01000005">
    <property type="protein sequence ID" value="PJF31054.1"/>
    <property type="molecule type" value="Genomic_DNA"/>
</dbReference>
<evidence type="ECO:0000259" key="4">
    <source>
        <dbReference type="SMART" id="SM00382"/>
    </source>
</evidence>
<keyword evidence="1 3" id="KW-0547">Nucleotide-binding</keyword>
<dbReference type="Proteomes" id="UP000228921">
    <property type="component" value="Unassembled WGS sequence"/>
</dbReference>
<dbReference type="PANTHER" id="PTHR43788:SF6">
    <property type="entry name" value="DNA HELICASE B"/>
    <property type="match status" value="1"/>
</dbReference>
<reference evidence="5 6" key="1">
    <citation type="submission" date="2017-11" db="EMBL/GenBank/DDBJ databases">
        <title>Evolution of Phototrophy in the Chloroflexi Phylum Driven by Horizontal Gene Transfer.</title>
        <authorList>
            <person name="Ward L.M."/>
            <person name="Hemp J."/>
            <person name="Shih P.M."/>
            <person name="Mcglynn S.E."/>
            <person name="Fischer W."/>
        </authorList>
    </citation>
    <scope>NUCLEOTIDE SEQUENCE [LARGE SCALE GENOMIC DNA]</scope>
    <source>
        <strain evidence="5">CP2_2F</strain>
    </source>
</reference>
<dbReference type="InterPro" id="IPR010994">
    <property type="entry name" value="RuvA_2-like"/>
</dbReference>
<dbReference type="EC" id="5.6.2.3" evidence="3"/>
<dbReference type="GO" id="GO:0003677">
    <property type="term" value="F:DNA binding"/>
    <property type="evidence" value="ECO:0007669"/>
    <property type="project" value="UniProtKB-UniRule"/>
</dbReference>
<keyword evidence="3 5" id="KW-0347">Helicase</keyword>
<evidence type="ECO:0000256" key="3">
    <source>
        <dbReference type="HAMAP-Rule" id="MF_01488"/>
    </source>
</evidence>
<dbReference type="SMART" id="SM00382">
    <property type="entry name" value="AAA"/>
    <property type="match status" value="1"/>
</dbReference>
<dbReference type="InterPro" id="IPR003593">
    <property type="entry name" value="AAA+_ATPase"/>
</dbReference>
<keyword evidence="3" id="KW-0378">Hydrolase</keyword>
<dbReference type="Gene3D" id="2.30.30.940">
    <property type="match status" value="1"/>
</dbReference>
<dbReference type="Gene3D" id="3.40.50.300">
    <property type="entry name" value="P-loop containing nucleotide triphosphate hydrolases"/>
    <property type="match status" value="2"/>
</dbReference>
<evidence type="ECO:0000313" key="6">
    <source>
        <dbReference type="Proteomes" id="UP000228921"/>
    </source>
</evidence>
<evidence type="ECO:0000313" key="5">
    <source>
        <dbReference type="EMBL" id="PJF31054.1"/>
    </source>
</evidence>
<comment type="catalytic activity">
    <reaction evidence="3">
        <text>ATP + H2O = ADP + phosphate + H(+)</text>
        <dbReference type="Rhea" id="RHEA:13065"/>
        <dbReference type="ChEBI" id="CHEBI:15377"/>
        <dbReference type="ChEBI" id="CHEBI:15378"/>
        <dbReference type="ChEBI" id="CHEBI:30616"/>
        <dbReference type="ChEBI" id="CHEBI:43474"/>
        <dbReference type="ChEBI" id="CHEBI:456216"/>
        <dbReference type="EC" id="5.6.2.3"/>
    </reaction>
</comment>
<dbReference type="Pfam" id="PF14490">
    <property type="entry name" value="HHH_RecD2"/>
    <property type="match status" value="1"/>
</dbReference>
<evidence type="ECO:0000256" key="1">
    <source>
        <dbReference type="ARBA" id="ARBA00022741"/>
    </source>
</evidence>
<comment type="function">
    <text evidence="3">DNA-dependent ATPase and ATP-dependent 5'-3' DNA helicase. Has no activity on blunt DNA or DNA with 3'-overhangs, requires at least 10 bases of 5'-ssDNA for helicase activity.</text>
</comment>
<dbReference type="SUPFAM" id="SSF52540">
    <property type="entry name" value="P-loop containing nucleoside triphosphate hydrolases"/>
    <property type="match status" value="2"/>
</dbReference>
<proteinExistence type="inferred from homology"/>
<dbReference type="Pfam" id="PF13245">
    <property type="entry name" value="AAA_19"/>
    <property type="match status" value="1"/>
</dbReference>
<dbReference type="CDD" id="cd18809">
    <property type="entry name" value="SF1_C_RecD"/>
    <property type="match status" value="1"/>
</dbReference>
<dbReference type="SUPFAM" id="SSF47781">
    <property type="entry name" value="RuvA domain 2-like"/>
    <property type="match status" value="1"/>
</dbReference>
<dbReference type="CDD" id="cd17933">
    <property type="entry name" value="DEXSc_RecD-like"/>
    <property type="match status" value="1"/>
</dbReference>
<dbReference type="InterPro" id="IPR006345">
    <property type="entry name" value="RecD2"/>
</dbReference>